<dbReference type="EMBL" id="MLJW01000045">
    <property type="protein sequence ID" value="OIR06202.1"/>
    <property type="molecule type" value="Genomic_DNA"/>
</dbReference>
<evidence type="ECO:0000256" key="1">
    <source>
        <dbReference type="ARBA" id="ARBA00004429"/>
    </source>
</evidence>
<feature type="domain" description="T-SNARE coiled-coil homology" evidence="7">
    <location>
        <begin position="569"/>
        <end position="631"/>
    </location>
</feature>
<dbReference type="AlphaFoldDB" id="A0A1J5SD90"/>
<dbReference type="Pfam" id="PF00672">
    <property type="entry name" value="HAMP"/>
    <property type="match status" value="1"/>
</dbReference>
<dbReference type="SMART" id="SM01358">
    <property type="entry name" value="HBM"/>
    <property type="match status" value="1"/>
</dbReference>
<dbReference type="InterPro" id="IPR032255">
    <property type="entry name" value="HBM"/>
</dbReference>
<dbReference type="Pfam" id="PF00015">
    <property type="entry name" value="MCPsignal"/>
    <property type="match status" value="1"/>
</dbReference>
<dbReference type="PROSITE" id="PS51753">
    <property type="entry name" value="HBM"/>
    <property type="match status" value="1"/>
</dbReference>
<feature type="domain" description="HBM" evidence="9">
    <location>
        <begin position="50"/>
        <end position="289"/>
    </location>
</feature>
<evidence type="ECO:0000259" key="7">
    <source>
        <dbReference type="PROSITE" id="PS50192"/>
    </source>
</evidence>
<dbReference type="PROSITE" id="PS50111">
    <property type="entry name" value="CHEMOTAXIS_TRANSDUC_2"/>
    <property type="match status" value="1"/>
</dbReference>
<evidence type="ECO:0000313" key="10">
    <source>
        <dbReference type="EMBL" id="OIR06202.1"/>
    </source>
</evidence>
<organism evidence="10">
    <name type="scientific">mine drainage metagenome</name>
    <dbReference type="NCBI Taxonomy" id="410659"/>
    <lineage>
        <taxon>unclassified sequences</taxon>
        <taxon>metagenomes</taxon>
        <taxon>ecological metagenomes</taxon>
    </lineage>
</organism>
<comment type="subcellular location">
    <subcellularLocation>
        <location evidence="1">Cell inner membrane</location>
        <topology evidence="1">Multi-pass membrane protein</topology>
    </subcellularLocation>
</comment>
<comment type="caution">
    <text evidence="10">The sequence shown here is derived from an EMBL/GenBank/DDBJ whole genome shotgun (WGS) entry which is preliminary data.</text>
</comment>
<proteinExistence type="inferred from homology"/>
<name>A0A1J5SD90_9ZZZZ</name>
<feature type="domain" description="Methyl-accepting transducer" evidence="6">
    <location>
        <begin position="417"/>
        <end position="653"/>
    </location>
</feature>
<dbReference type="PANTHER" id="PTHR32089:SF112">
    <property type="entry name" value="LYSOZYME-LIKE PROTEIN-RELATED"/>
    <property type="match status" value="1"/>
</dbReference>
<evidence type="ECO:0000259" key="9">
    <source>
        <dbReference type="PROSITE" id="PS51753"/>
    </source>
</evidence>
<feature type="transmembrane region" description="Helical" evidence="5">
    <location>
        <begin position="303"/>
        <end position="326"/>
    </location>
</feature>
<keyword evidence="2" id="KW-0997">Cell inner membrane</keyword>
<dbReference type="InterPro" id="IPR000727">
    <property type="entry name" value="T_SNARE_dom"/>
</dbReference>
<dbReference type="PANTHER" id="PTHR32089">
    <property type="entry name" value="METHYL-ACCEPTING CHEMOTAXIS PROTEIN MCPB"/>
    <property type="match status" value="1"/>
</dbReference>
<keyword evidence="3" id="KW-0807">Transducer</keyword>
<evidence type="ECO:0000259" key="6">
    <source>
        <dbReference type="PROSITE" id="PS50111"/>
    </source>
</evidence>
<dbReference type="PROSITE" id="PS50885">
    <property type="entry name" value="HAMP"/>
    <property type="match status" value="1"/>
</dbReference>
<dbReference type="InterPro" id="IPR003660">
    <property type="entry name" value="HAMP_dom"/>
</dbReference>
<protein>
    <submittedName>
        <fullName evidence="10">Methyl-accepting chemotaxis protein CtpH</fullName>
    </submittedName>
</protein>
<evidence type="ECO:0000256" key="2">
    <source>
        <dbReference type="ARBA" id="ARBA00022519"/>
    </source>
</evidence>
<feature type="domain" description="HAMP" evidence="8">
    <location>
        <begin position="323"/>
        <end position="376"/>
    </location>
</feature>
<keyword evidence="5" id="KW-0812">Transmembrane</keyword>
<dbReference type="Gene3D" id="6.10.340.10">
    <property type="match status" value="1"/>
</dbReference>
<dbReference type="SMART" id="SM00283">
    <property type="entry name" value="MA"/>
    <property type="match status" value="1"/>
</dbReference>
<keyword evidence="5" id="KW-0472">Membrane</keyword>
<gene>
    <name evidence="10" type="primary">ctpH_7</name>
    <name evidence="10" type="ORF">GALL_116750</name>
</gene>
<evidence type="ECO:0000256" key="4">
    <source>
        <dbReference type="ARBA" id="ARBA00029447"/>
    </source>
</evidence>
<keyword evidence="5" id="KW-1133">Transmembrane helix</keyword>
<dbReference type="GO" id="GO:0005886">
    <property type="term" value="C:plasma membrane"/>
    <property type="evidence" value="ECO:0007669"/>
    <property type="project" value="UniProtKB-SubCell"/>
</dbReference>
<sequence>MSGSGMTGRVSVRTRIYAGFIVVLILLVVVGGLGVHGMRTALETFNGYARNSSDTVRILSIDRDAATLRRLVLSYSEDGDAAHLQAVKAGLAELDQQLAAARAATPLPSVGEKIAAAQAALKNYADGVTQLEAMRAQRDRVFNQLVLVGGKAVDGLSDVVKNAVADQEFDSAVLAGRAQTTLLNGRINIYQFILKADPALADAGLVKLKQVDGLLTELENHQANTAHRERTKAVDADVANYVAALADLKTAILDSAHLLSVTLPDQADAFGQATAAARELEGRILTDTRDSSEQALDQSSSSVLWLSLAAVLAGLAFAVLVARSIVLPIRSMTGIMGLLANGDKTVLVPGLALHDEIGAMARAVQVFKENALRVERLQAEQEAMKRRSEEERRALMLKMADDFEANVKDVVHAVSASATQLQSSSQAMASVAEETSREASAVAAASEQAAASVQTVASAAEELSASIGEISHQVTLAAQVSAEAVTVAGDADRVMTGLDRATNRIGEVVDLINDIASQTNLLALNATIEAARAGDAGKGFSVVANEVKHLANQTAKATEEISSQIGEVQSSTHNAVQAIGQITAIIGRISEINATVASAVEEQGAATREIARNVEQASAGTQEVSSNIVGVNQAAGEAGRAAGEVLEAATELGHQSSRLTSSVDSFIATIRRG</sequence>
<dbReference type="SUPFAM" id="SSF58104">
    <property type="entry name" value="Methyl-accepting chemotaxis protein (MCP) signaling domain"/>
    <property type="match status" value="1"/>
</dbReference>
<dbReference type="Gene3D" id="1.10.287.950">
    <property type="entry name" value="Methyl-accepting chemotaxis protein"/>
    <property type="match status" value="1"/>
</dbReference>
<feature type="transmembrane region" description="Helical" evidence="5">
    <location>
        <begin position="16"/>
        <end position="35"/>
    </location>
</feature>
<comment type="similarity">
    <text evidence="4">Belongs to the methyl-accepting chemotaxis (MCP) protein family.</text>
</comment>
<dbReference type="GO" id="GO:0007165">
    <property type="term" value="P:signal transduction"/>
    <property type="evidence" value="ECO:0007669"/>
    <property type="project" value="UniProtKB-KW"/>
</dbReference>
<dbReference type="InterPro" id="IPR004089">
    <property type="entry name" value="MCPsignal_dom"/>
</dbReference>
<reference evidence="10" key="1">
    <citation type="submission" date="2016-10" db="EMBL/GenBank/DDBJ databases">
        <title>Sequence of Gallionella enrichment culture.</title>
        <authorList>
            <person name="Poehlein A."/>
            <person name="Muehling M."/>
            <person name="Daniel R."/>
        </authorList>
    </citation>
    <scope>NUCLEOTIDE SEQUENCE</scope>
</reference>
<accession>A0A1J5SD90</accession>
<evidence type="ECO:0000256" key="3">
    <source>
        <dbReference type="ARBA" id="ARBA00023224"/>
    </source>
</evidence>
<keyword evidence="2" id="KW-1003">Cell membrane</keyword>
<evidence type="ECO:0000256" key="5">
    <source>
        <dbReference type="SAM" id="Phobius"/>
    </source>
</evidence>
<dbReference type="SMART" id="SM00304">
    <property type="entry name" value="HAMP"/>
    <property type="match status" value="1"/>
</dbReference>
<dbReference type="PROSITE" id="PS50192">
    <property type="entry name" value="T_SNARE"/>
    <property type="match status" value="1"/>
</dbReference>
<evidence type="ECO:0000259" key="8">
    <source>
        <dbReference type="PROSITE" id="PS50885"/>
    </source>
</evidence>